<accession>A0A5B7GDT6</accession>
<organism evidence="1 2">
    <name type="scientific">Portunus trituberculatus</name>
    <name type="common">Swimming crab</name>
    <name type="synonym">Neptunus trituberculatus</name>
    <dbReference type="NCBI Taxonomy" id="210409"/>
    <lineage>
        <taxon>Eukaryota</taxon>
        <taxon>Metazoa</taxon>
        <taxon>Ecdysozoa</taxon>
        <taxon>Arthropoda</taxon>
        <taxon>Crustacea</taxon>
        <taxon>Multicrustacea</taxon>
        <taxon>Malacostraca</taxon>
        <taxon>Eumalacostraca</taxon>
        <taxon>Eucarida</taxon>
        <taxon>Decapoda</taxon>
        <taxon>Pleocyemata</taxon>
        <taxon>Brachyura</taxon>
        <taxon>Eubrachyura</taxon>
        <taxon>Portunoidea</taxon>
        <taxon>Portunidae</taxon>
        <taxon>Portuninae</taxon>
        <taxon>Portunus</taxon>
    </lineage>
</organism>
<dbReference type="EMBL" id="VSRR010013178">
    <property type="protein sequence ID" value="MPC55443.1"/>
    <property type="molecule type" value="Genomic_DNA"/>
</dbReference>
<comment type="caution">
    <text evidence="1">The sequence shown here is derived from an EMBL/GenBank/DDBJ whole genome shotgun (WGS) entry which is preliminary data.</text>
</comment>
<evidence type="ECO:0000313" key="1">
    <source>
        <dbReference type="EMBL" id="MPC55443.1"/>
    </source>
</evidence>
<protein>
    <submittedName>
        <fullName evidence="1">Uncharacterized protein</fullName>
    </submittedName>
</protein>
<gene>
    <name evidence="1" type="ORF">E2C01_049378</name>
</gene>
<sequence length="70" mass="7481">MSCLAVSMKAEVSHHPGIWNIRDEVVIVNFKNNVPDSNKVFVLSLASVTSCSAAPPAAFMSFSLQSTALN</sequence>
<proteinExistence type="predicted"/>
<reference evidence="1 2" key="1">
    <citation type="submission" date="2019-05" db="EMBL/GenBank/DDBJ databases">
        <title>Another draft genome of Portunus trituberculatus and its Hox gene families provides insights of decapod evolution.</title>
        <authorList>
            <person name="Jeong J.-H."/>
            <person name="Song I."/>
            <person name="Kim S."/>
            <person name="Choi T."/>
            <person name="Kim D."/>
            <person name="Ryu S."/>
            <person name="Kim W."/>
        </authorList>
    </citation>
    <scope>NUCLEOTIDE SEQUENCE [LARGE SCALE GENOMIC DNA]</scope>
    <source>
        <tissue evidence="1">Muscle</tissue>
    </source>
</reference>
<dbReference type="AlphaFoldDB" id="A0A5B7GDT6"/>
<keyword evidence="2" id="KW-1185">Reference proteome</keyword>
<name>A0A5B7GDT6_PORTR</name>
<evidence type="ECO:0000313" key="2">
    <source>
        <dbReference type="Proteomes" id="UP000324222"/>
    </source>
</evidence>
<dbReference type="Proteomes" id="UP000324222">
    <property type="component" value="Unassembled WGS sequence"/>
</dbReference>